<dbReference type="PANTHER" id="PTHR11727:SF7">
    <property type="entry name" value="DIMETHYLADENOSINE TRANSFERASE-RELATED"/>
    <property type="match status" value="1"/>
</dbReference>
<dbReference type="AlphaFoldDB" id="A0A7V2SY39"/>
<dbReference type="FunFam" id="1.10.8.100:FF:000001">
    <property type="entry name" value="Ribosomal RNA small subunit methyltransferase A"/>
    <property type="match status" value="1"/>
</dbReference>
<reference evidence="10" key="1">
    <citation type="journal article" date="2020" name="mSystems">
        <title>Genome- and Community-Level Interaction Insights into Carbon Utilization and Element Cycling Functions of Hydrothermarchaeota in Hydrothermal Sediment.</title>
        <authorList>
            <person name="Zhou Z."/>
            <person name="Liu Y."/>
            <person name="Xu W."/>
            <person name="Pan J."/>
            <person name="Luo Z.H."/>
            <person name="Li M."/>
        </authorList>
    </citation>
    <scope>NUCLEOTIDE SEQUENCE [LARGE SCALE GENOMIC DNA]</scope>
    <source>
        <strain evidence="10">HyVt-493</strain>
    </source>
</reference>
<dbReference type="InterPro" id="IPR001737">
    <property type="entry name" value="KsgA/Erm"/>
</dbReference>
<dbReference type="Proteomes" id="UP000885750">
    <property type="component" value="Unassembled WGS sequence"/>
</dbReference>
<organism evidence="10">
    <name type="scientific">Leucothrix mucor</name>
    <dbReference type="NCBI Taxonomy" id="45248"/>
    <lineage>
        <taxon>Bacteria</taxon>
        <taxon>Pseudomonadati</taxon>
        <taxon>Pseudomonadota</taxon>
        <taxon>Gammaproteobacteria</taxon>
        <taxon>Thiotrichales</taxon>
        <taxon>Thiotrichaceae</taxon>
        <taxon>Leucothrix</taxon>
    </lineage>
</organism>
<feature type="domain" description="Ribosomal RNA adenine methylase transferase N-terminal" evidence="9">
    <location>
        <begin position="21"/>
        <end position="190"/>
    </location>
</feature>
<evidence type="ECO:0000256" key="5">
    <source>
        <dbReference type="ARBA" id="ARBA00022691"/>
    </source>
</evidence>
<accession>A0A7V2SY39</accession>
<keyword evidence="3 7" id="KW-0489">Methyltransferase</keyword>
<evidence type="ECO:0000256" key="7">
    <source>
        <dbReference type="HAMAP-Rule" id="MF_00607"/>
    </source>
</evidence>
<feature type="binding site" evidence="7 8">
    <location>
        <position position="105"/>
    </location>
    <ligand>
        <name>S-adenosyl-L-methionine</name>
        <dbReference type="ChEBI" id="CHEBI:59789"/>
    </ligand>
</feature>
<proteinExistence type="inferred from homology"/>
<dbReference type="Pfam" id="PF00398">
    <property type="entry name" value="RrnaAD"/>
    <property type="match status" value="1"/>
</dbReference>
<evidence type="ECO:0000256" key="6">
    <source>
        <dbReference type="ARBA" id="ARBA00022884"/>
    </source>
</evidence>
<evidence type="ECO:0000256" key="3">
    <source>
        <dbReference type="ARBA" id="ARBA00022603"/>
    </source>
</evidence>
<keyword evidence="6 7" id="KW-0694">RNA-binding</keyword>
<protein>
    <recommendedName>
        <fullName evidence="7">Ribosomal RNA small subunit methyltransferase A</fullName>
        <ecNumber evidence="7">2.1.1.182</ecNumber>
    </recommendedName>
    <alternativeName>
        <fullName evidence="7">16S rRNA (adenine(1518)-N(6)/adenine(1519)-N(6))-dimethyltransferase</fullName>
    </alternativeName>
    <alternativeName>
        <fullName evidence="7">16S rRNA dimethyladenosine transferase</fullName>
    </alternativeName>
    <alternativeName>
        <fullName evidence="7">16S rRNA dimethylase</fullName>
    </alternativeName>
    <alternativeName>
        <fullName evidence="7">S-adenosylmethionine-6-N', N'-adenosyl(rRNA) dimethyltransferase</fullName>
    </alternativeName>
</protein>
<name>A0A7V2SY39_LEUMU</name>
<comment type="caution">
    <text evidence="10">The sequence shown here is derived from an EMBL/GenBank/DDBJ whole genome shotgun (WGS) entry which is preliminary data.</text>
</comment>
<comment type="similarity">
    <text evidence="7">Belongs to the class I-like SAM-binding methyltransferase superfamily. rRNA adenine N(6)-methyltransferase family. RsmA subfamily.</text>
</comment>
<dbReference type="PROSITE" id="PS01131">
    <property type="entry name" value="RRNA_A_DIMETH"/>
    <property type="match status" value="1"/>
</dbReference>
<dbReference type="EC" id="2.1.1.182" evidence="7"/>
<evidence type="ECO:0000313" key="10">
    <source>
        <dbReference type="EMBL" id="HFC91544.1"/>
    </source>
</evidence>
<dbReference type="GO" id="GO:0003723">
    <property type="term" value="F:RNA binding"/>
    <property type="evidence" value="ECO:0007669"/>
    <property type="project" value="UniProtKB-UniRule"/>
</dbReference>
<dbReference type="InterPro" id="IPR023165">
    <property type="entry name" value="rRNA_Ade_diMease-like_C"/>
</dbReference>
<evidence type="ECO:0000259" key="9">
    <source>
        <dbReference type="SMART" id="SM00650"/>
    </source>
</evidence>
<dbReference type="SUPFAM" id="SSF53335">
    <property type="entry name" value="S-adenosyl-L-methionine-dependent methyltransferases"/>
    <property type="match status" value="1"/>
</dbReference>
<dbReference type="InterPro" id="IPR020596">
    <property type="entry name" value="rRNA_Ade_Mease_Trfase_CS"/>
</dbReference>
<dbReference type="Gene3D" id="1.10.8.100">
    <property type="entry name" value="Ribosomal RNA adenine dimethylase-like, domain 2"/>
    <property type="match status" value="1"/>
</dbReference>
<feature type="binding site" evidence="7 8">
    <location>
        <position position="41"/>
    </location>
    <ligand>
        <name>S-adenosyl-L-methionine</name>
        <dbReference type="ChEBI" id="CHEBI:59789"/>
    </ligand>
</feature>
<dbReference type="HAMAP" id="MF_00607">
    <property type="entry name" value="16SrRNA_methyltr_A"/>
    <property type="match status" value="1"/>
</dbReference>
<dbReference type="InterPro" id="IPR029063">
    <property type="entry name" value="SAM-dependent_MTases_sf"/>
</dbReference>
<keyword evidence="2 7" id="KW-0698">rRNA processing</keyword>
<sequence length="256" mass="29346">MSNKYRTKKRFGQHFLHDHGVIQTLIQYINPKQDQQIVEIGPGLGALTFPLLEKMGTMEVIEIDRDIVKILQEKGGNQLTIHNVDALRFDLIQLLKNQQLRVVGNLPYNISTPLIFHLLEYAPHIQDMHFMLQKEVVDRITAPPGSKTYGRLSVMVQYHCDTEYLFYVGAEAFSPPPKVDSAVLRLQPWQQKPYQANDLKLLSQVVTQAFSMRRKTLRNTLKKLLSAEQIESTGIDPKLRPENLSVKNYVALSNLL</sequence>
<dbReference type="Gene3D" id="3.40.50.150">
    <property type="entry name" value="Vaccinia Virus protein VP39"/>
    <property type="match status" value="1"/>
</dbReference>
<evidence type="ECO:0000256" key="8">
    <source>
        <dbReference type="PROSITE-ProRule" id="PRU01026"/>
    </source>
</evidence>
<dbReference type="NCBIfam" id="TIGR00755">
    <property type="entry name" value="ksgA"/>
    <property type="match status" value="1"/>
</dbReference>
<evidence type="ECO:0000256" key="2">
    <source>
        <dbReference type="ARBA" id="ARBA00022552"/>
    </source>
</evidence>
<keyword evidence="4 7" id="KW-0808">Transferase</keyword>
<keyword evidence="1 7" id="KW-0963">Cytoplasm</keyword>
<dbReference type="InterPro" id="IPR011530">
    <property type="entry name" value="rRNA_adenine_dimethylase"/>
</dbReference>
<dbReference type="PANTHER" id="PTHR11727">
    <property type="entry name" value="DIMETHYLADENOSINE TRANSFERASE"/>
    <property type="match status" value="1"/>
</dbReference>
<feature type="binding site" evidence="7 8">
    <location>
        <position position="62"/>
    </location>
    <ligand>
        <name>S-adenosyl-L-methionine</name>
        <dbReference type="ChEBI" id="CHEBI:59789"/>
    </ligand>
</feature>
<dbReference type="PROSITE" id="PS51689">
    <property type="entry name" value="SAM_RNA_A_N6_MT"/>
    <property type="match status" value="1"/>
</dbReference>
<dbReference type="GO" id="GO:0052908">
    <property type="term" value="F:16S rRNA (adenine(1518)-N(6)/adenine(1519)-N(6))-dimethyltransferase activity"/>
    <property type="evidence" value="ECO:0007669"/>
    <property type="project" value="UniProtKB-EC"/>
</dbReference>
<dbReference type="EMBL" id="DRMS01000073">
    <property type="protein sequence ID" value="HFC91544.1"/>
    <property type="molecule type" value="Genomic_DNA"/>
</dbReference>
<dbReference type="InterPro" id="IPR020598">
    <property type="entry name" value="rRNA_Ade_methylase_Trfase_N"/>
</dbReference>
<feature type="binding site" evidence="7 8">
    <location>
        <position position="85"/>
    </location>
    <ligand>
        <name>S-adenosyl-L-methionine</name>
        <dbReference type="ChEBI" id="CHEBI:59789"/>
    </ligand>
</feature>
<comment type="function">
    <text evidence="7">Specifically dimethylates two adjacent adenosines (A1518 and A1519) in the loop of a conserved hairpin near the 3'-end of 16S rRNA in the 30S particle. May play a critical role in biogenesis of 30S subunits.</text>
</comment>
<comment type="catalytic activity">
    <reaction evidence="7">
        <text>adenosine(1518)/adenosine(1519) in 16S rRNA + 4 S-adenosyl-L-methionine = N(6)-dimethyladenosine(1518)/N(6)-dimethyladenosine(1519) in 16S rRNA + 4 S-adenosyl-L-homocysteine + 4 H(+)</text>
        <dbReference type="Rhea" id="RHEA:19609"/>
        <dbReference type="Rhea" id="RHEA-COMP:10232"/>
        <dbReference type="Rhea" id="RHEA-COMP:10233"/>
        <dbReference type="ChEBI" id="CHEBI:15378"/>
        <dbReference type="ChEBI" id="CHEBI:57856"/>
        <dbReference type="ChEBI" id="CHEBI:59789"/>
        <dbReference type="ChEBI" id="CHEBI:74411"/>
        <dbReference type="ChEBI" id="CHEBI:74493"/>
        <dbReference type="EC" id="2.1.1.182"/>
    </reaction>
</comment>
<evidence type="ECO:0000256" key="1">
    <source>
        <dbReference type="ARBA" id="ARBA00022490"/>
    </source>
</evidence>
<feature type="binding site" evidence="7 8">
    <location>
        <position position="14"/>
    </location>
    <ligand>
        <name>S-adenosyl-L-methionine</name>
        <dbReference type="ChEBI" id="CHEBI:59789"/>
    </ligand>
</feature>
<dbReference type="SMART" id="SM00650">
    <property type="entry name" value="rADc"/>
    <property type="match status" value="1"/>
</dbReference>
<gene>
    <name evidence="7 10" type="primary">rsmA</name>
    <name evidence="7" type="synonym">ksgA</name>
    <name evidence="10" type="ORF">ENJ51_01890</name>
</gene>
<dbReference type="GO" id="GO:0005829">
    <property type="term" value="C:cytosol"/>
    <property type="evidence" value="ECO:0007669"/>
    <property type="project" value="TreeGrafter"/>
</dbReference>
<keyword evidence="5 7" id="KW-0949">S-adenosyl-L-methionine</keyword>
<feature type="binding site" evidence="7 8">
    <location>
        <position position="16"/>
    </location>
    <ligand>
        <name>S-adenosyl-L-methionine</name>
        <dbReference type="ChEBI" id="CHEBI:59789"/>
    </ligand>
</feature>
<evidence type="ECO:0000256" key="4">
    <source>
        <dbReference type="ARBA" id="ARBA00022679"/>
    </source>
</evidence>
<comment type="subcellular location">
    <subcellularLocation>
        <location evidence="7">Cytoplasm</location>
    </subcellularLocation>
</comment>